<dbReference type="EMBL" id="PDCR01000021">
    <property type="protein sequence ID" value="PEG53259.1"/>
    <property type="molecule type" value="Genomic_DNA"/>
</dbReference>
<reference evidence="2 4" key="1">
    <citation type="submission" date="2016-09" db="EMBL/GenBank/DDBJ databases">
        <title>genome sequences of unsequenced Mycobacteria.</title>
        <authorList>
            <person name="Greninger A.L."/>
            <person name="Jerome K.R."/>
            <person name="Mcnair B."/>
            <person name="Wallis C."/>
            <person name="Fang F."/>
        </authorList>
    </citation>
    <scope>NUCLEOTIDE SEQUENCE [LARGE SCALE GENOMIC DNA]</scope>
    <source>
        <strain evidence="2 4">BM1</strain>
    </source>
</reference>
<comment type="caution">
    <text evidence="3">The sequence shown here is derived from an EMBL/GenBank/DDBJ whole genome shotgun (WGS) entry which is preliminary data.</text>
</comment>
<dbReference type="PANTHER" id="PTHR40943:SF1">
    <property type="entry name" value="CYTOPLASMIC PROTEIN"/>
    <property type="match status" value="1"/>
</dbReference>
<evidence type="ECO:0000313" key="3">
    <source>
        <dbReference type="EMBL" id="PEG53259.1"/>
    </source>
</evidence>
<evidence type="ECO:0000313" key="2">
    <source>
        <dbReference type="EMBL" id="OPE53830.1"/>
    </source>
</evidence>
<reference evidence="3 5" key="2">
    <citation type="submission" date="2017-10" db="EMBL/GenBank/DDBJ databases">
        <title>The new phylogeny of genus Mycobacterium.</title>
        <authorList>
            <person name="Tortoli E."/>
            <person name="Trovato A."/>
            <person name="Cirillo D.M."/>
        </authorList>
    </citation>
    <scope>NUCLEOTIDE SEQUENCE [LARGE SCALE GENOMIC DNA]</scope>
    <source>
        <strain evidence="3 5">IP141170001</strain>
    </source>
</reference>
<organism evidence="3 5">
    <name type="scientific">Mycolicibacterium diernhoferi</name>
    <dbReference type="NCBI Taxonomy" id="1801"/>
    <lineage>
        <taxon>Bacteria</taxon>
        <taxon>Bacillati</taxon>
        <taxon>Actinomycetota</taxon>
        <taxon>Actinomycetes</taxon>
        <taxon>Mycobacteriales</taxon>
        <taxon>Mycobacteriaceae</taxon>
        <taxon>Mycolicibacterium</taxon>
    </lineage>
</organism>
<dbReference type="Proteomes" id="UP000191039">
    <property type="component" value="Unassembled WGS sequence"/>
</dbReference>
<dbReference type="InterPro" id="IPR011051">
    <property type="entry name" value="RmlC_Cupin_sf"/>
</dbReference>
<dbReference type="PANTHER" id="PTHR40943">
    <property type="entry name" value="CYTOPLASMIC PROTEIN-RELATED"/>
    <property type="match status" value="1"/>
</dbReference>
<dbReference type="Pfam" id="PF05899">
    <property type="entry name" value="Cupin_3"/>
    <property type="match status" value="1"/>
</dbReference>
<dbReference type="SUPFAM" id="SSF51182">
    <property type="entry name" value="RmlC-like cupins"/>
    <property type="match status" value="1"/>
</dbReference>
<name>A0A1Q4HED6_9MYCO</name>
<evidence type="ECO:0000259" key="1">
    <source>
        <dbReference type="Pfam" id="PF05899"/>
    </source>
</evidence>
<dbReference type="InterPro" id="IPR008579">
    <property type="entry name" value="UGlyAH_Cupin_dom"/>
</dbReference>
<gene>
    <name evidence="2" type="ORF">BV510_13570</name>
    <name evidence="3" type="ORF">CRI78_16705</name>
</gene>
<evidence type="ECO:0000313" key="4">
    <source>
        <dbReference type="Proteomes" id="UP000191039"/>
    </source>
</evidence>
<dbReference type="AlphaFoldDB" id="A0A1Q4HED6"/>
<feature type="domain" description="(S)-ureidoglycine aminohydrolase cupin" evidence="1">
    <location>
        <begin position="46"/>
        <end position="113"/>
    </location>
</feature>
<dbReference type="Gene3D" id="2.60.120.10">
    <property type="entry name" value="Jelly Rolls"/>
    <property type="match status" value="1"/>
</dbReference>
<keyword evidence="5" id="KW-1185">Reference proteome</keyword>
<dbReference type="InterPro" id="IPR014710">
    <property type="entry name" value="RmlC-like_jellyroll"/>
</dbReference>
<protein>
    <submittedName>
        <fullName evidence="3">DUF861 domain-containing protein</fullName>
    </submittedName>
</protein>
<dbReference type="Proteomes" id="UP000220340">
    <property type="component" value="Unassembled WGS sequence"/>
</dbReference>
<accession>A0A1Q4HED6</accession>
<proteinExistence type="predicted"/>
<evidence type="ECO:0000313" key="5">
    <source>
        <dbReference type="Proteomes" id="UP000220340"/>
    </source>
</evidence>
<dbReference type="STRING" id="1801.BRW64_10735"/>
<dbReference type="EMBL" id="MIJD01000127">
    <property type="protein sequence ID" value="OPE53830.1"/>
    <property type="molecule type" value="Genomic_DNA"/>
</dbReference>
<sequence>MNSLICMTTLLASANDVTFDLADYDSGNGIPPVKVGIQELEKVNSTTVGVWEVHPGVLVGVPDTEEVFIVISGDATITSAGDAEPIVVGPGSVIRLKVGQETRWDVRETVRKFWVHA</sequence>